<sequence length="49" mass="5527">MVSHHRVCLTNARPGFYDPLADHVVDADFMIKLIIESSSQPFARVDLTL</sequence>
<keyword evidence="2" id="KW-1185">Reference proteome</keyword>
<gene>
    <name evidence="1" type="ORF">RchiOBHm_Chr5g0065991</name>
</gene>
<dbReference type="Gramene" id="PRQ34179">
    <property type="protein sequence ID" value="PRQ34179"/>
    <property type="gene ID" value="RchiOBHm_Chr5g0065991"/>
</dbReference>
<dbReference type="EMBL" id="PDCK01000043">
    <property type="protein sequence ID" value="PRQ34179.1"/>
    <property type="molecule type" value="Genomic_DNA"/>
</dbReference>
<protein>
    <submittedName>
        <fullName evidence="1">Uncharacterized protein</fullName>
    </submittedName>
</protein>
<evidence type="ECO:0000313" key="2">
    <source>
        <dbReference type="Proteomes" id="UP000238479"/>
    </source>
</evidence>
<dbReference type="Proteomes" id="UP000238479">
    <property type="component" value="Chromosome 5"/>
</dbReference>
<reference evidence="1 2" key="1">
    <citation type="journal article" date="2018" name="Nat. Genet.">
        <title>The Rosa genome provides new insights in the design of modern roses.</title>
        <authorList>
            <person name="Bendahmane M."/>
        </authorList>
    </citation>
    <scope>NUCLEOTIDE SEQUENCE [LARGE SCALE GENOMIC DNA]</scope>
    <source>
        <strain evidence="2">cv. Old Blush</strain>
    </source>
</reference>
<evidence type="ECO:0000313" key="1">
    <source>
        <dbReference type="EMBL" id="PRQ34179.1"/>
    </source>
</evidence>
<accession>A0A2P6QJ33</accession>
<proteinExistence type="predicted"/>
<organism evidence="1 2">
    <name type="scientific">Rosa chinensis</name>
    <name type="common">China rose</name>
    <dbReference type="NCBI Taxonomy" id="74649"/>
    <lineage>
        <taxon>Eukaryota</taxon>
        <taxon>Viridiplantae</taxon>
        <taxon>Streptophyta</taxon>
        <taxon>Embryophyta</taxon>
        <taxon>Tracheophyta</taxon>
        <taxon>Spermatophyta</taxon>
        <taxon>Magnoliopsida</taxon>
        <taxon>eudicotyledons</taxon>
        <taxon>Gunneridae</taxon>
        <taxon>Pentapetalae</taxon>
        <taxon>rosids</taxon>
        <taxon>fabids</taxon>
        <taxon>Rosales</taxon>
        <taxon>Rosaceae</taxon>
        <taxon>Rosoideae</taxon>
        <taxon>Rosoideae incertae sedis</taxon>
        <taxon>Rosa</taxon>
    </lineage>
</organism>
<name>A0A2P6QJ33_ROSCH</name>
<dbReference type="AlphaFoldDB" id="A0A2P6QJ33"/>
<comment type="caution">
    <text evidence="1">The sequence shown here is derived from an EMBL/GenBank/DDBJ whole genome shotgun (WGS) entry which is preliminary data.</text>
</comment>